<sequence length="151" mass="17116">MAEVVNGSLNESKSVKGEVKSNGNITKSEMTVKETKVVEGQEKFKKNNSGNKENGERGRTSPRKTRKSKQYPRPPLPPLPEGCEAEEIECSAPFRRSGVVRGRLLKSSRGDFLSYFCYYSQMEYKPGDTVYIDSQRPDQPFYICNIQSFCK</sequence>
<evidence type="ECO:0000313" key="2">
    <source>
        <dbReference type="Proteomes" id="UP000694941"/>
    </source>
</evidence>
<dbReference type="GeneID" id="111088328"/>
<dbReference type="Gene3D" id="2.30.30.490">
    <property type="match status" value="1"/>
</dbReference>
<feature type="compositionally biased region" description="Basic and acidic residues" evidence="1">
    <location>
        <begin position="30"/>
        <end position="45"/>
    </location>
</feature>
<reference evidence="3" key="1">
    <citation type="submission" date="2025-08" db="UniProtKB">
        <authorList>
            <consortium name="RefSeq"/>
        </authorList>
    </citation>
    <scope>IDENTIFICATION</scope>
    <source>
        <tissue evidence="3">Muscle</tissue>
    </source>
</reference>
<dbReference type="InterPro" id="IPR043151">
    <property type="entry name" value="BAH_sf"/>
</dbReference>
<protein>
    <submittedName>
        <fullName evidence="3">Arginine-glutamic acid dipeptide repeats protein-like</fullName>
    </submittedName>
</protein>
<feature type="compositionally biased region" description="Basic residues" evidence="1">
    <location>
        <begin position="60"/>
        <end position="70"/>
    </location>
</feature>
<evidence type="ECO:0000313" key="3">
    <source>
        <dbReference type="RefSeq" id="XP_022253822.1"/>
    </source>
</evidence>
<name>A0ABM1TD66_LIMPO</name>
<feature type="non-terminal residue" evidence="3">
    <location>
        <position position="151"/>
    </location>
</feature>
<gene>
    <name evidence="3" type="primary">LOC111088328</name>
</gene>
<dbReference type="RefSeq" id="XP_022253822.1">
    <property type="nucleotide sequence ID" value="XM_022398114.1"/>
</dbReference>
<evidence type="ECO:0000256" key="1">
    <source>
        <dbReference type="SAM" id="MobiDB-lite"/>
    </source>
</evidence>
<keyword evidence="2" id="KW-1185">Reference proteome</keyword>
<accession>A0ABM1TD66</accession>
<proteinExistence type="predicted"/>
<dbReference type="Proteomes" id="UP000694941">
    <property type="component" value="Unplaced"/>
</dbReference>
<organism evidence="2 3">
    <name type="scientific">Limulus polyphemus</name>
    <name type="common">Atlantic horseshoe crab</name>
    <dbReference type="NCBI Taxonomy" id="6850"/>
    <lineage>
        <taxon>Eukaryota</taxon>
        <taxon>Metazoa</taxon>
        <taxon>Ecdysozoa</taxon>
        <taxon>Arthropoda</taxon>
        <taxon>Chelicerata</taxon>
        <taxon>Merostomata</taxon>
        <taxon>Xiphosura</taxon>
        <taxon>Limulidae</taxon>
        <taxon>Limulus</taxon>
    </lineage>
</organism>
<feature type="region of interest" description="Disordered" evidence="1">
    <location>
        <begin position="1"/>
        <end position="82"/>
    </location>
</feature>